<dbReference type="EMBL" id="JACQMJ010000008">
    <property type="protein sequence ID" value="MBI4132407.1"/>
    <property type="molecule type" value="Genomic_DNA"/>
</dbReference>
<name>A0A932YVV5_9BACT</name>
<comment type="caution">
    <text evidence="1">The sequence shown here is derived from an EMBL/GenBank/DDBJ whole genome shotgun (WGS) entry which is preliminary data.</text>
</comment>
<sequence length="138" mass="15352">MSTITGAELWFREHPWTSTAELTQLFCNRGITATPRLGERGSLHSKGYAIGQRTIAKLFGSDGRTEILAVDVEVIGLAFCRLRDVTVECLARCEPACRDTKRVGEILGYFAERPIPPEEMVTVVLFAYRSDLRIAEGC</sequence>
<dbReference type="Proteomes" id="UP000704960">
    <property type="component" value="Unassembled WGS sequence"/>
</dbReference>
<gene>
    <name evidence="1" type="ORF">HY474_02130</name>
</gene>
<evidence type="ECO:0000313" key="2">
    <source>
        <dbReference type="Proteomes" id="UP000704960"/>
    </source>
</evidence>
<dbReference type="AlphaFoldDB" id="A0A932YVV5"/>
<proteinExistence type="predicted"/>
<accession>A0A932YVV5</accession>
<organism evidence="1 2">
    <name type="scientific">Candidatus Sungiibacteriota bacterium</name>
    <dbReference type="NCBI Taxonomy" id="2750080"/>
    <lineage>
        <taxon>Bacteria</taxon>
        <taxon>Candidatus Sungiibacteriota</taxon>
    </lineage>
</organism>
<evidence type="ECO:0000313" key="1">
    <source>
        <dbReference type="EMBL" id="MBI4132407.1"/>
    </source>
</evidence>
<reference evidence="1" key="1">
    <citation type="submission" date="2020-07" db="EMBL/GenBank/DDBJ databases">
        <title>Huge and variable diversity of episymbiotic CPR bacteria and DPANN archaea in groundwater ecosystems.</title>
        <authorList>
            <person name="He C.Y."/>
            <person name="Keren R."/>
            <person name="Whittaker M."/>
            <person name="Farag I.F."/>
            <person name="Doudna J."/>
            <person name="Cate J.H.D."/>
            <person name="Banfield J.F."/>
        </authorList>
    </citation>
    <scope>NUCLEOTIDE SEQUENCE</scope>
    <source>
        <strain evidence="1">NC_groundwater_1226_Ag_S-0.1um_59_124</strain>
    </source>
</reference>
<protein>
    <submittedName>
        <fullName evidence="1">Uncharacterized protein</fullName>
    </submittedName>
</protein>